<dbReference type="SUPFAM" id="SSF51735">
    <property type="entry name" value="NAD(P)-binding Rossmann-fold domains"/>
    <property type="match status" value="1"/>
</dbReference>
<organism evidence="2 3">
    <name type="scientific">Catellatospora methionotrophica</name>
    <dbReference type="NCBI Taxonomy" id="121620"/>
    <lineage>
        <taxon>Bacteria</taxon>
        <taxon>Bacillati</taxon>
        <taxon>Actinomycetota</taxon>
        <taxon>Actinomycetes</taxon>
        <taxon>Micromonosporales</taxon>
        <taxon>Micromonosporaceae</taxon>
        <taxon>Catellatospora</taxon>
    </lineage>
</organism>
<dbReference type="InterPro" id="IPR036291">
    <property type="entry name" value="NAD(P)-bd_dom_sf"/>
</dbReference>
<evidence type="ECO:0000259" key="1">
    <source>
        <dbReference type="Pfam" id="PF01370"/>
    </source>
</evidence>
<dbReference type="PANTHER" id="PTHR48079:SF6">
    <property type="entry name" value="NAD(P)-BINDING DOMAIN-CONTAINING PROTEIN-RELATED"/>
    <property type="match status" value="1"/>
</dbReference>
<reference evidence="2" key="1">
    <citation type="submission" date="2021-01" db="EMBL/GenBank/DDBJ databases">
        <title>Whole genome shotgun sequence of Catellatospora methionotrophica NBRC 14553.</title>
        <authorList>
            <person name="Komaki H."/>
            <person name="Tamura T."/>
        </authorList>
    </citation>
    <scope>NUCLEOTIDE SEQUENCE</scope>
    <source>
        <strain evidence="2">NBRC 14553</strain>
    </source>
</reference>
<name>A0A8J3LAC5_9ACTN</name>
<dbReference type="RefSeq" id="WP_166379776.1">
    <property type="nucleotide sequence ID" value="NZ_BAAATT010000005.1"/>
</dbReference>
<protein>
    <submittedName>
        <fullName evidence="2">NAD-dependent epimerase</fullName>
    </submittedName>
</protein>
<dbReference type="EMBL" id="BONJ01000020">
    <property type="protein sequence ID" value="GIG15352.1"/>
    <property type="molecule type" value="Genomic_DNA"/>
</dbReference>
<dbReference type="Gene3D" id="3.40.50.720">
    <property type="entry name" value="NAD(P)-binding Rossmann-like Domain"/>
    <property type="match status" value="1"/>
</dbReference>
<feature type="domain" description="NAD-dependent epimerase/dehydratase" evidence="1">
    <location>
        <begin position="3"/>
        <end position="230"/>
    </location>
</feature>
<proteinExistence type="predicted"/>
<dbReference type="Pfam" id="PF01370">
    <property type="entry name" value="Epimerase"/>
    <property type="match status" value="1"/>
</dbReference>
<keyword evidence="3" id="KW-1185">Reference proteome</keyword>
<dbReference type="InterPro" id="IPR002347">
    <property type="entry name" value="SDR_fam"/>
</dbReference>
<dbReference type="PRINTS" id="PR00081">
    <property type="entry name" value="GDHRDH"/>
</dbReference>
<sequence>MLVLVTGGTGFLGAHTVAALVRDGHRVRVLARAEAAVEPALTPLGVPAAAVDVTVGDVTDRAAVSRAVRGVDAVVHAAGVFSFDTRRHPAMRRANLTGTELVLGAARQHGTGRTVHVSTFGALLPAGTGVVSTQGPTGTAREPYLASKAAADRVAREHQSQGAPVVIVYPPALLGPDDPKLGDQNERLRNMLRGLMPMWPTGGFPAGDVRDTAALHAALLRTPDPGPGRHFGPGRHVSTREFVRAARLATGRALPTAFVPARAMLPFAYLAGLAQRAWPWHIPAEYGACYVCACDARPDDQRPPLGVAARPFATTLADTVRWLHRRGLLTARQAGTASADR</sequence>
<dbReference type="AlphaFoldDB" id="A0A8J3LAC5"/>
<dbReference type="InterPro" id="IPR001509">
    <property type="entry name" value="Epimerase_deHydtase"/>
</dbReference>
<evidence type="ECO:0000313" key="3">
    <source>
        <dbReference type="Proteomes" id="UP000660339"/>
    </source>
</evidence>
<accession>A0A8J3LAC5</accession>
<dbReference type="GO" id="GO:0005737">
    <property type="term" value="C:cytoplasm"/>
    <property type="evidence" value="ECO:0007669"/>
    <property type="project" value="TreeGrafter"/>
</dbReference>
<dbReference type="PANTHER" id="PTHR48079">
    <property type="entry name" value="PROTEIN YEEZ"/>
    <property type="match status" value="1"/>
</dbReference>
<dbReference type="GO" id="GO:0004029">
    <property type="term" value="F:aldehyde dehydrogenase (NAD+) activity"/>
    <property type="evidence" value="ECO:0007669"/>
    <property type="project" value="TreeGrafter"/>
</dbReference>
<dbReference type="InterPro" id="IPR051783">
    <property type="entry name" value="NAD(P)-dependent_oxidoreduct"/>
</dbReference>
<dbReference type="Proteomes" id="UP000660339">
    <property type="component" value="Unassembled WGS sequence"/>
</dbReference>
<evidence type="ECO:0000313" key="2">
    <source>
        <dbReference type="EMBL" id="GIG15352.1"/>
    </source>
</evidence>
<comment type="caution">
    <text evidence="2">The sequence shown here is derived from an EMBL/GenBank/DDBJ whole genome shotgun (WGS) entry which is preliminary data.</text>
</comment>
<gene>
    <name evidence="2" type="ORF">Cme02nite_36840</name>
</gene>